<dbReference type="InParanoid" id="A0A165W7L0"/>
<proteinExistence type="predicted"/>
<gene>
    <name evidence="1" type="ORF">NEOLEDRAFT_1126407</name>
</gene>
<reference evidence="1 2" key="1">
    <citation type="journal article" date="2016" name="Mol. Biol. Evol.">
        <title>Comparative Genomics of Early-Diverging Mushroom-Forming Fungi Provides Insights into the Origins of Lignocellulose Decay Capabilities.</title>
        <authorList>
            <person name="Nagy L.G."/>
            <person name="Riley R."/>
            <person name="Tritt A."/>
            <person name="Adam C."/>
            <person name="Daum C."/>
            <person name="Floudas D."/>
            <person name="Sun H."/>
            <person name="Yadav J.S."/>
            <person name="Pangilinan J."/>
            <person name="Larsson K.H."/>
            <person name="Matsuura K."/>
            <person name="Barry K."/>
            <person name="Labutti K."/>
            <person name="Kuo R."/>
            <person name="Ohm R.A."/>
            <person name="Bhattacharya S.S."/>
            <person name="Shirouzu T."/>
            <person name="Yoshinaga Y."/>
            <person name="Martin F.M."/>
            <person name="Grigoriev I.V."/>
            <person name="Hibbett D.S."/>
        </authorList>
    </citation>
    <scope>NUCLEOTIDE SEQUENCE [LARGE SCALE GENOMIC DNA]</scope>
    <source>
        <strain evidence="1 2">HHB14362 ss-1</strain>
    </source>
</reference>
<organism evidence="1 2">
    <name type="scientific">Neolentinus lepideus HHB14362 ss-1</name>
    <dbReference type="NCBI Taxonomy" id="1314782"/>
    <lineage>
        <taxon>Eukaryota</taxon>
        <taxon>Fungi</taxon>
        <taxon>Dikarya</taxon>
        <taxon>Basidiomycota</taxon>
        <taxon>Agaricomycotina</taxon>
        <taxon>Agaricomycetes</taxon>
        <taxon>Gloeophyllales</taxon>
        <taxon>Gloeophyllaceae</taxon>
        <taxon>Neolentinus</taxon>
    </lineage>
</organism>
<sequence>MSRQKSHWMPVRVATRSLEYLLNSLPFSIITYSCDIIYPLNYSHNSAADSDKGLIDDVASICRSETRRLAQYIGSHLHAAGRSSQ</sequence>
<name>A0A165W7L0_9AGAM</name>
<accession>A0A165W7L0</accession>
<dbReference type="PROSITE" id="PS51257">
    <property type="entry name" value="PROKAR_LIPOPROTEIN"/>
    <property type="match status" value="1"/>
</dbReference>
<protein>
    <submittedName>
        <fullName evidence="1">Uncharacterized protein</fullName>
    </submittedName>
</protein>
<evidence type="ECO:0000313" key="2">
    <source>
        <dbReference type="Proteomes" id="UP000076761"/>
    </source>
</evidence>
<dbReference type="AlphaFoldDB" id="A0A165W7L0"/>
<evidence type="ECO:0000313" key="1">
    <source>
        <dbReference type="EMBL" id="KZT30788.1"/>
    </source>
</evidence>
<dbReference type="EMBL" id="KV425551">
    <property type="protein sequence ID" value="KZT30788.1"/>
    <property type="molecule type" value="Genomic_DNA"/>
</dbReference>
<dbReference type="Proteomes" id="UP000076761">
    <property type="component" value="Unassembled WGS sequence"/>
</dbReference>
<keyword evidence="2" id="KW-1185">Reference proteome</keyword>